<dbReference type="PANTHER" id="PTHR23150">
    <property type="entry name" value="SULFATASE MODIFYING FACTOR 1, 2"/>
    <property type="match status" value="1"/>
</dbReference>
<proteinExistence type="predicted"/>
<dbReference type="GO" id="GO:0120147">
    <property type="term" value="F:formylglycine-generating oxidase activity"/>
    <property type="evidence" value="ECO:0007669"/>
    <property type="project" value="TreeGrafter"/>
</dbReference>
<dbReference type="InterPro" id="IPR005532">
    <property type="entry name" value="SUMF_dom"/>
</dbReference>
<evidence type="ECO:0000259" key="1">
    <source>
        <dbReference type="Pfam" id="PF03781"/>
    </source>
</evidence>
<dbReference type="AlphaFoldDB" id="A0A6B0YQ35"/>
<dbReference type="SUPFAM" id="SSF56436">
    <property type="entry name" value="C-type lectin-like"/>
    <property type="match status" value="1"/>
</dbReference>
<gene>
    <name evidence="2" type="ORF">F4Y42_06365</name>
</gene>
<dbReference type="InterPro" id="IPR016187">
    <property type="entry name" value="CTDL_fold"/>
</dbReference>
<dbReference type="InterPro" id="IPR051043">
    <property type="entry name" value="Sulfatase_Mod_Factor_Kinase"/>
</dbReference>
<reference evidence="2" key="1">
    <citation type="submission" date="2019-09" db="EMBL/GenBank/DDBJ databases">
        <title>Characterisation of the sponge microbiome using genome-centric metagenomics.</title>
        <authorList>
            <person name="Engelberts J.P."/>
            <person name="Robbins S.J."/>
            <person name="De Goeij J.M."/>
            <person name="Aranda M."/>
            <person name="Bell S.C."/>
            <person name="Webster N.S."/>
        </authorList>
    </citation>
    <scope>NUCLEOTIDE SEQUENCE</scope>
    <source>
        <strain evidence="2">SB0664_bin_27</strain>
    </source>
</reference>
<sequence>MDTIENKDGSTLIPIPGGDFLMGTDPADAQQIADQYGWRTTRFRDESPSHSVRLDPYYICQYPVTVAQYDRYLKETGAIPPQCWDDPRFTGPNQPVIGVAHWDAQAYADWAGLRLPTEAEWEFAARGTDGRPWPWGNEWDPDRANTRESGVGHPTPVDRYTDAGNVSPFGVCDMVGNVWEWCQDRYSDDFYSFSPQANPVCTKPVVHYDAHNVLRGGSWYSIAERARCAARYDRFPQMQRRHVGFRCARDA</sequence>
<evidence type="ECO:0000313" key="2">
    <source>
        <dbReference type="EMBL" id="MXY93060.1"/>
    </source>
</evidence>
<feature type="domain" description="Sulfatase-modifying factor enzyme-like" evidence="1">
    <location>
        <begin position="11"/>
        <end position="249"/>
    </location>
</feature>
<organism evidence="2">
    <name type="scientific">Caldilineaceae bacterium SB0664_bin_27</name>
    <dbReference type="NCBI Taxonomy" id="2605260"/>
    <lineage>
        <taxon>Bacteria</taxon>
        <taxon>Bacillati</taxon>
        <taxon>Chloroflexota</taxon>
        <taxon>Caldilineae</taxon>
        <taxon>Caldilineales</taxon>
        <taxon>Caldilineaceae</taxon>
    </lineage>
</organism>
<dbReference type="PANTHER" id="PTHR23150:SF19">
    <property type="entry name" value="FORMYLGLYCINE-GENERATING ENZYME"/>
    <property type="match status" value="1"/>
</dbReference>
<name>A0A6B0YQ35_9CHLR</name>
<dbReference type="InterPro" id="IPR042095">
    <property type="entry name" value="SUMF_sf"/>
</dbReference>
<protein>
    <submittedName>
        <fullName evidence="2">Formylglycine-generating enzyme family protein</fullName>
    </submittedName>
</protein>
<dbReference type="EMBL" id="VXRG01000054">
    <property type="protein sequence ID" value="MXY93060.1"/>
    <property type="molecule type" value="Genomic_DNA"/>
</dbReference>
<comment type="caution">
    <text evidence="2">The sequence shown here is derived from an EMBL/GenBank/DDBJ whole genome shotgun (WGS) entry which is preliminary data.</text>
</comment>
<dbReference type="Pfam" id="PF03781">
    <property type="entry name" value="FGE-sulfatase"/>
    <property type="match status" value="1"/>
</dbReference>
<accession>A0A6B0YQ35</accession>
<dbReference type="Gene3D" id="3.90.1580.10">
    <property type="entry name" value="paralog of FGE (formylglycine-generating enzyme)"/>
    <property type="match status" value="1"/>
</dbReference>